<evidence type="ECO:0000313" key="4">
    <source>
        <dbReference type="WBParaSite" id="GPLIN_000092600"/>
    </source>
</evidence>
<sequence>MATSFFDFLHVHKQKTFRPKKRFPHGTLRYNLHKHAQATLNSGVDLKQVVKLPASEVLEDWLAVNTVDFFNRINLLYGILADSCTPDACPTMSGGPRYEYLWQDGVQYKKPTRLPAKDYMHLLMDWIEERINDEKIFPTATDVPFPSDFRQTCKKILSRLFRIFVHVYIHHFDRLVQIGAKSRMGKMEVKFGFYRPENAITNFLVLEVLKRKELLVENNTSRDLSFSECKRNAWNDVKELLVTRFLGFDLNIEAIKSHWRYRKRKVTDAYSEMCKGGDVEQKLKARLPTVDFEIYNQLKDSNLLERSRNELATSPIDGDDGHFESISSSNSPATTTTLTNNNNADSSITAMPNLPLVSQAPFFLNSMGQHHPHQIGITNPTILLERLTASLLEQQLKQQQQIKKEEEEDEEQRTEEIERRIAGTQILVEHDGTASSRERRSQSASTTMSNLSGTMPECQNGGHAKENGGGEPAQKRPRLVEEEDTEAKEERGMALLRREAYMAQAFAFDEIRTLMTEVRSTLLPQMLSALQNYNSQFEPQN</sequence>
<evidence type="ECO:0000313" key="3">
    <source>
        <dbReference type="Proteomes" id="UP000050741"/>
    </source>
</evidence>
<evidence type="ECO:0000256" key="1">
    <source>
        <dbReference type="PIRSR" id="PIRSR605301-1"/>
    </source>
</evidence>
<keyword evidence="1" id="KW-0862">Zinc</keyword>
<organism evidence="3 4">
    <name type="scientific">Globodera pallida</name>
    <name type="common">Potato cyst nematode worm</name>
    <name type="synonym">Heterodera pallida</name>
    <dbReference type="NCBI Taxonomy" id="36090"/>
    <lineage>
        <taxon>Eukaryota</taxon>
        <taxon>Metazoa</taxon>
        <taxon>Ecdysozoa</taxon>
        <taxon>Nematoda</taxon>
        <taxon>Chromadorea</taxon>
        <taxon>Rhabditida</taxon>
        <taxon>Tylenchina</taxon>
        <taxon>Tylenchomorpha</taxon>
        <taxon>Tylenchoidea</taxon>
        <taxon>Heteroderidae</taxon>
        <taxon>Heteroderinae</taxon>
        <taxon>Globodera</taxon>
    </lineage>
</organism>
<dbReference type="Pfam" id="PF03637">
    <property type="entry name" value="Mob1_phocein"/>
    <property type="match status" value="1"/>
</dbReference>
<feature type="region of interest" description="Disordered" evidence="2">
    <location>
        <begin position="312"/>
        <end position="346"/>
    </location>
</feature>
<feature type="binding site" evidence="1">
    <location>
        <position position="171"/>
    </location>
    <ligand>
        <name>Zn(2+)</name>
        <dbReference type="ChEBI" id="CHEBI:29105"/>
    </ligand>
</feature>
<feature type="binding site" evidence="1">
    <location>
        <position position="166"/>
    </location>
    <ligand>
        <name>Zn(2+)</name>
        <dbReference type="ChEBI" id="CHEBI:29105"/>
    </ligand>
</feature>
<evidence type="ECO:0000256" key="2">
    <source>
        <dbReference type="SAM" id="MobiDB-lite"/>
    </source>
</evidence>
<proteinExistence type="predicted"/>
<feature type="binding site" evidence="1">
    <location>
        <position position="84"/>
    </location>
    <ligand>
        <name>Zn(2+)</name>
        <dbReference type="ChEBI" id="CHEBI:29105"/>
    </ligand>
</feature>
<dbReference type="SUPFAM" id="SSF101152">
    <property type="entry name" value="Mob1/phocein"/>
    <property type="match status" value="1"/>
</dbReference>
<protein>
    <submittedName>
        <fullName evidence="4">MOB kinase activator-like 2</fullName>
    </submittedName>
</protein>
<dbReference type="SMART" id="SM01388">
    <property type="entry name" value="Mob1_phocein"/>
    <property type="match status" value="1"/>
</dbReference>
<feature type="compositionally biased region" description="Low complexity" evidence="2">
    <location>
        <begin position="325"/>
        <end position="346"/>
    </location>
</feature>
<dbReference type="AlphaFoldDB" id="A0A183BJZ7"/>
<feature type="compositionally biased region" description="Basic and acidic residues" evidence="2">
    <location>
        <begin position="428"/>
        <end position="441"/>
    </location>
</feature>
<feature type="region of interest" description="Disordered" evidence="2">
    <location>
        <begin position="400"/>
        <end position="490"/>
    </location>
</feature>
<accession>A0A183BJZ7</accession>
<dbReference type="PANTHER" id="PTHR22599">
    <property type="entry name" value="MPS ONE BINDER KINASE ACTIVATOR-LIKE MOB"/>
    <property type="match status" value="1"/>
</dbReference>
<reference evidence="4" key="2">
    <citation type="submission" date="2016-06" db="UniProtKB">
        <authorList>
            <consortium name="WormBaseParasite"/>
        </authorList>
    </citation>
    <scope>IDENTIFICATION</scope>
</reference>
<dbReference type="Gene3D" id="1.20.140.30">
    <property type="entry name" value="MOB kinase activator"/>
    <property type="match status" value="1"/>
</dbReference>
<keyword evidence="1" id="KW-0479">Metal-binding</keyword>
<dbReference type="InterPro" id="IPR036703">
    <property type="entry name" value="MOB_kinase_act_sf"/>
</dbReference>
<dbReference type="Proteomes" id="UP000050741">
    <property type="component" value="Unassembled WGS sequence"/>
</dbReference>
<keyword evidence="3" id="KW-1185">Reference proteome</keyword>
<dbReference type="WBParaSite" id="GPLIN_000092600">
    <property type="protein sequence ID" value="GPLIN_000092600"/>
    <property type="gene ID" value="GPLIN_000092600"/>
</dbReference>
<name>A0A183BJZ7_GLOPA</name>
<feature type="binding site" evidence="1">
    <location>
        <position position="89"/>
    </location>
    <ligand>
        <name>Zn(2+)</name>
        <dbReference type="ChEBI" id="CHEBI:29105"/>
    </ligand>
</feature>
<dbReference type="InterPro" id="IPR005301">
    <property type="entry name" value="MOB_kinase_act_fam"/>
</dbReference>
<reference evidence="3" key="1">
    <citation type="submission" date="2014-05" db="EMBL/GenBank/DDBJ databases">
        <title>The genome and life-stage specific transcriptomes of Globodera pallida elucidate key aspects of plant parasitism by a cyst nematode.</title>
        <authorList>
            <person name="Cotton J.A."/>
            <person name="Lilley C.J."/>
            <person name="Jones L.M."/>
            <person name="Kikuchi T."/>
            <person name="Reid A.J."/>
            <person name="Thorpe P."/>
            <person name="Tsai I.J."/>
            <person name="Beasley H."/>
            <person name="Blok V."/>
            <person name="Cock P.J.A."/>
            <person name="Van den Akker S.E."/>
            <person name="Holroyd N."/>
            <person name="Hunt M."/>
            <person name="Mantelin S."/>
            <person name="Naghra H."/>
            <person name="Pain A."/>
            <person name="Palomares-Rius J.E."/>
            <person name="Zarowiecki M."/>
            <person name="Berriman M."/>
            <person name="Jones J.T."/>
            <person name="Urwin P.E."/>
        </authorList>
    </citation>
    <scope>NUCLEOTIDE SEQUENCE [LARGE SCALE GENOMIC DNA]</scope>
    <source>
        <strain evidence="3">Lindley</strain>
    </source>
</reference>